<dbReference type="InterPro" id="IPR016787">
    <property type="entry name" value="UCP021328"/>
</dbReference>
<evidence type="ECO:0000313" key="2">
    <source>
        <dbReference type="Proteomes" id="UP000037326"/>
    </source>
</evidence>
<comment type="caution">
    <text evidence="1">The sequence shown here is derived from an EMBL/GenBank/DDBJ whole genome shotgun (WGS) entry which is preliminary data.</text>
</comment>
<dbReference type="PIRSF" id="PIRSF021328">
    <property type="entry name" value="UCP021328"/>
    <property type="match status" value="1"/>
</dbReference>
<protein>
    <recommendedName>
        <fullName evidence="3">DUF2992 domain-containing protein</fullName>
    </recommendedName>
</protein>
<dbReference type="Pfam" id="PF11208">
    <property type="entry name" value="DUF2992"/>
    <property type="match status" value="1"/>
</dbReference>
<dbReference type="Proteomes" id="UP000037326">
    <property type="component" value="Unassembled WGS sequence"/>
</dbReference>
<dbReference type="AlphaFoldDB" id="A0A0K9FCX9"/>
<sequence>MKLTIFYDGQFYIGLIENISENKYKAYKYTFGNEPKDQEVFDFVNNNLLDFIKNNDKHDGIPIQQVKMKKINPKRLQRKVAKELRNPSITSKAEEAIKAELALRKKEKSVTCKRFKEERKEYIRNIKVQKSKNKHKGK</sequence>
<accession>A0A0K9FCX9</accession>
<gene>
    <name evidence="1" type="ORF">ACZ11_07885</name>
</gene>
<dbReference type="GeneID" id="96598183"/>
<dbReference type="PATRIC" id="fig|582475.4.peg.1096"/>
<evidence type="ECO:0008006" key="3">
    <source>
        <dbReference type="Google" id="ProtNLM"/>
    </source>
</evidence>
<evidence type="ECO:0000313" key="1">
    <source>
        <dbReference type="EMBL" id="KMY32072.1"/>
    </source>
</evidence>
<reference evidence="2" key="1">
    <citation type="submission" date="2015-07" db="EMBL/GenBank/DDBJ databases">
        <authorList>
            <consortium name="Consortium for Microbial Forensics and Genomics (microFORGE)"/>
            <person name="Knight B.M."/>
            <person name="Roberts D.P."/>
            <person name="Lin D."/>
            <person name="Hari K."/>
            <person name="Fletcher J."/>
            <person name="Melcher U."/>
            <person name="Blagden T."/>
            <person name="Winegar R.A."/>
        </authorList>
    </citation>
    <scope>NUCLEOTIDE SEQUENCE [LARGE SCALE GENOMIC DNA]</scope>
    <source>
        <strain evidence="2">DSM 23493</strain>
    </source>
</reference>
<name>A0A0K9FCX9_9BACI</name>
<organism evidence="1 2">
    <name type="scientific">Lysinibacillus xylanilyticus</name>
    <dbReference type="NCBI Taxonomy" id="582475"/>
    <lineage>
        <taxon>Bacteria</taxon>
        <taxon>Bacillati</taxon>
        <taxon>Bacillota</taxon>
        <taxon>Bacilli</taxon>
        <taxon>Bacillales</taxon>
        <taxon>Bacillaceae</taxon>
        <taxon>Lysinibacillus</taxon>
    </lineage>
</organism>
<proteinExistence type="predicted"/>
<dbReference type="RefSeq" id="WP_049665100.1">
    <property type="nucleotide sequence ID" value="NZ_LFXJ01000005.1"/>
</dbReference>
<dbReference type="EMBL" id="LFXJ01000005">
    <property type="protein sequence ID" value="KMY32072.1"/>
    <property type="molecule type" value="Genomic_DNA"/>
</dbReference>